<protein>
    <submittedName>
        <fullName evidence="1">AAA domain containing protein</fullName>
    </submittedName>
</protein>
<sequence length="322" mass="35466">MRIGVFGPSGSGKSMSSLRLAYGLTQDWNKIVVIDTENKSADLYSHLGSYSVITLEAPFNPEKYIEAITVAENAGMEVIIIDSITHEWAGQGGILELADTLGKDAKSSFTVWAKLTPRHNKFIERILQSKAHIICCGRSKQEYAINQTEKNGKTVNVPEKMGLKAVTREGFDYEMTLSFEIAITHLATSTKDRTGLFQDKPEAVITEEYGVRISDWNSSGAEPLPDYTALKRKMVDLLKEVAPGYNPPTDPTASRVYIFNLVKNYTGIDIKSNDDVQRVIDSLTLLASAAATGAMDNTVEMDGMQPEPTDELYTEPVDTVVI</sequence>
<proteinExistence type="predicted"/>
<dbReference type="Pfam" id="PF13479">
    <property type="entry name" value="AAA_24"/>
    <property type="match status" value="1"/>
</dbReference>
<gene>
    <name evidence="1" type="ORF">UFOVP594_9</name>
</gene>
<accession>A0A6J5N212</accession>
<name>A0A6J5N212_9CAUD</name>
<organism evidence="1">
    <name type="scientific">uncultured Caudovirales phage</name>
    <dbReference type="NCBI Taxonomy" id="2100421"/>
    <lineage>
        <taxon>Viruses</taxon>
        <taxon>Duplodnaviria</taxon>
        <taxon>Heunggongvirae</taxon>
        <taxon>Uroviricota</taxon>
        <taxon>Caudoviricetes</taxon>
        <taxon>Peduoviridae</taxon>
        <taxon>Maltschvirus</taxon>
        <taxon>Maltschvirus maltsch</taxon>
    </lineage>
</organism>
<dbReference type="EMBL" id="LR796572">
    <property type="protein sequence ID" value="CAB4151303.1"/>
    <property type="molecule type" value="Genomic_DNA"/>
</dbReference>
<evidence type="ECO:0000313" key="1">
    <source>
        <dbReference type="EMBL" id="CAB4151303.1"/>
    </source>
</evidence>
<dbReference type="SUPFAM" id="SSF52540">
    <property type="entry name" value="P-loop containing nucleoside triphosphate hydrolases"/>
    <property type="match status" value="1"/>
</dbReference>
<reference evidence="1" key="1">
    <citation type="submission" date="2020-04" db="EMBL/GenBank/DDBJ databases">
        <authorList>
            <person name="Chiriac C."/>
            <person name="Salcher M."/>
            <person name="Ghai R."/>
            <person name="Kavagutti S V."/>
        </authorList>
    </citation>
    <scope>NUCLEOTIDE SEQUENCE</scope>
</reference>
<dbReference type="InterPro" id="IPR027417">
    <property type="entry name" value="P-loop_NTPase"/>
</dbReference>
<dbReference type="Gene3D" id="3.40.50.300">
    <property type="entry name" value="P-loop containing nucleotide triphosphate hydrolases"/>
    <property type="match status" value="1"/>
</dbReference>